<evidence type="ECO:0000313" key="9">
    <source>
        <dbReference type="EMBL" id="NDY42714.1"/>
    </source>
</evidence>
<dbReference type="Proteomes" id="UP000469346">
    <property type="component" value="Unassembled WGS sequence"/>
</dbReference>
<sequence length="197" mass="20202">MLSQDDINKLLEEEGDTGTAGAEGAGQPAADQPKAEPAAAAPAEEKGTEGAPEGGEAGADWADAFAEAAAGGDAAAAEALAEGRTAEEPAAAPPRFDDFGRGGPAAADTGDGPDLQFILDLPLEISVELGRSRMPIRDLLQLSRGSVVELDKMAGEPAEIYVNRKLLAKGEVVVVNEKFGIRLTEIISPADRVRSLG</sequence>
<dbReference type="GO" id="GO:0009425">
    <property type="term" value="C:bacterial-type flagellum basal body"/>
    <property type="evidence" value="ECO:0007669"/>
    <property type="project" value="InterPro"/>
</dbReference>
<comment type="subcellular location">
    <subcellularLocation>
        <location evidence="1">Cell membrane</location>
        <topology evidence="1">Peripheral membrane protein</topology>
        <orientation evidence="1">Cytoplasmic side</orientation>
    </subcellularLocation>
</comment>
<dbReference type="InterPro" id="IPR001172">
    <property type="entry name" value="FliN_T3SS_HrcQb"/>
</dbReference>
<evidence type="ECO:0000256" key="2">
    <source>
        <dbReference type="ARBA" id="ARBA00009226"/>
    </source>
</evidence>
<proteinExistence type="inferred from homology"/>
<comment type="caution">
    <text evidence="9">The sequence shown here is derived from an EMBL/GenBank/DDBJ whole genome shotgun (WGS) entry which is preliminary data.</text>
</comment>
<feature type="compositionally biased region" description="Low complexity" evidence="7">
    <location>
        <begin position="58"/>
        <end position="94"/>
    </location>
</feature>
<keyword evidence="4" id="KW-0145">Chemotaxis</keyword>
<keyword evidence="10" id="KW-1185">Reference proteome</keyword>
<evidence type="ECO:0000313" key="10">
    <source>
        <dbReference type="Proteomes" id="UP000469346"/>
    </source>
</evidence>
<gene>
    <name evidence="9" type="primary">fliN</name>
    <name evidence="9" type="ORF">G3N55_07655</name>
</gene>
<dbReference type="Gene3D" id="2.30.330.10">
    <property type="entry name" value="SpoA-like"/>
    <property type="match status" value="1"/>
</dbReference>
<dbReference type="RefSeq" id="WP_163298847.1">
    <property type="nucleotide sequence ID" value="NZ_JAAGRR010000078.1"/>
</dbReference>
<dbReference type="InterPro" id="IPR036429">
    <property type="entry name" value="SpoA-like_sf"/>
</dbReference>
<keyword evidence="9" id="KW-0969">Cilium</keyword>
<evidence type="ECO:0000259" key="8">
    <source>
        <dbReference type="Pfam" id="PF01052"/>
    </source>
</evidence>
<dbReference type="InterPro" id="IPR051469">
    <property type="entry name" value="FliN/MopA/SpaO"/>
</dbReference>
<reference evidence="9 10" key="1">
    <citation type="submission" date="2020-02" db="EMBL/GenBank/DDBJ databases">
        <title>Comparative genomics of sulfur disproportionating microorganisms.</title>
        <authorList>
            <person name="Ward L.M."/>
            <person name="Bertran E."/>
            <person name="Johnston D.T."/>
        </authorList>
    </citation>
    <scope>NUCLEOTIDE SEQUENCE [LARGE SCALE GENOMIC DNA]</scope>
    <source>
        <strain evidence="9 10">DSM 100025</strain>
    </source>
</reference>
<feature type="domain" description="Flagellar motor switch protein FliN-like C-terminal" evidence="8">
    <location>
        <begin position="118"/>
        <end position="187"/>
    </location>
</feature>
<accession>A0A6N9TSI8</accession>
<keyword evidence="9" id="KW-0966">Cell projection</keyword>
<feature type="compositionally biased region" description="Low complexity" evidence="7">
    <location>
        <begin position="17"/>
        <end position="42"/>
    </location>
</feature>
<dbReference type="SUPFAM" id="SSF101801">
    <property type="entry name" value="Surface presentation of antigens (SPOA)"/>
    <property type="match status" value="1"/>
</dbReference>
<dbReference type="AlphaFoldDB" id="A0A6N9TSI8"/>
<keyword evidence="3" id="KW-1003">Cell membrane</keyword>
<keyword evidence="6" id="KW-0472">Membrane</keyword>
<feature type="region of interest" description="Disordered" evidence="7">
    <location>
        <begin position="1"/>
        <end position="111"/>
    </location>
</feature>
<dbReference type="PANTHER" id="PTHR43484:SF1">
    <property type="entry name" value="FLAGELLAR MOTOR SWITCH PROTEIN FLIN"/>
    <property type="match status" value="1"/>
</dbReference>
<dbReference type="EMBL" id="JAAGRR010000078">
    <property type="protein sequence ID" value="NDY42714.1"/>
    <property type="molecule type" value="Genomic_DNA"/>
</dbReference>
<comment type="similarity">
    <text evidence="2">Belongs to the FliN/MopA/SpaO family.</text>
</comment>
<feature type="compositionally biased region" description="Basic and acidic residues" evidence="7">
    <location>
        <begin position="1"/>
        <end position="12"/>
    </location>
</feature>
<dbReference type="GO" id="GO:0006935">
    <property type="term" value="P:chemotaxis"/>
    <property type="evidence" value="ECO:0007669"/>
    <property type="project" value="UniProtKB-KW"/>
</dbReference>
<dbReference type="NCBIfam" id="TIGR02480">
    <property type="entry name" value="fliN"/>
    <property type="match status" value="1"/>
</dbReference>
<evidence type="ECO:0000256" key="4">
    <source>
        <dbReference type="ARBA" id="ARBA00022500"/>
    </source>
</evidence>
<dbReference type="PRINTS" id="PR00956">
    <property type="entry name" value="FLGMOTORFLIN"/>
</dbReference>
<dbReference type="InterPro" id="IPR001543">
    <property type="entry name" value="FliN-like_C"/>
</dbReference>
<keyword evidence="9" id="KW-0282">Flagellum</keyword>
<organism evidence="9 10">
    <name type="scientific">Dissulfurirhabdus thermomarina</name>
    <dbReference type="NCBI Taxonomy" id="1765737"/>
    <lineage>
        <taxon>Bacteria</taxon>
        <taxon>Deltaproteobacteria</taxon>
        <taxon>Dissulfurirhabdaceae</taxon>
        <taxon>Dissulfurirhabdus</taxon>
    </lineage>
</organism>
<dbReference type="Pfam" id="PF01052">
    <property type="entry name" value="FliMN_C"/>
    <property type="match status" value="1"/>
</dbReference>
<keyword evidence="5" id="KW-0283">Flagellar rotation</keyword>
<evidence type="ECO:0000256" key="7">
    <source>
        <dbReference type="SAM" id="MobiDB-lite"/>
    </source>
</evidence>
<dbReference type="GO" id="GO:0071973">
    <property type="term" value="P:bacterial-type flagellum-dependent cell motility"/>
    <property type="evidence" value="ECO:0007669"/>
    <property type="project" value="InterPro"/>
</dbReference>
<dbReference type="PANTHER" id="PTHR43484">
    <property type="match status" value="1"/>
</dbReference>
<evidence type="ECO:0000256" key="5">
    <source>
        <dbReference type="ARBA" id="ARBA00022779"/>
    </source>
</evidence>
<evidence type="ECO:0000256" key="1">
    <source>
        <dbReference type="ARBA" id="ARBA00004413"/>
    </source>
</evidence>
<dbReference type="GO" id="GO:0003774">
    <property type="term" value="F:cytoskeletal motor activity"/>
    <property type="evidence" value="ECO:0007669"/>
    <property type="project" value="InterPro"/>
</dbReference>
<dbReference type="InterPro" id="IPR012826">
    <property type="entry name" value="FliN"/>
</dbReference>
<evidence type="ECO:0000256" key="3">
    <source>
        <dbReference type="ARBA" id="ARBA00022475"/>
    </source>
</evidence>
<evidence type="ECO:0000256" key="6">
    <source>
        <dbReference type="ARBA" id="ARBA00023136"/>
    </source>
</evidence>
<name>A0A6N9TSI8_DISTH</name>
<dbReference type="GO" id="GO:0005886">
    <property type="term" value="C:plasma membrane"/>
    <property type="evidence" value="ECO:0007669"/>
    <property type="project" value="UniProtKB-SubCell"/>
</dbReference>
<protein>
    <submittedName>
        <fullName evidence="9">Flagellar motor switch protein FliN</fullName>
    </submittedName>
</protein>